<feature type="domain" description="Exonuclease" evidence="4">
    <location>
        <begin position="6"/>
        <end position="177"/>
    </location>
</feature>
<evidence type="ECO:0000256" key="3">
    <source>
        <dbReference type="ARBA" id="ARBA00022839"/>
    </source>
</evidence>
<dbReference type="GO" id="GO:0000175">
    <property type="term" value="F:3'-5'-RNA exonuclease activity"/>
    <property type="evidence" value="ECO:0007669"/>
    <property type="project" value="InterPro"/>
</dbReference>
<keyword evidence="6" id="KW-1185">Reference proteome</keyword>
<dbReference type="OrthoDB" id="159416at2"/>
<keyword evidence="3 5" id="KW-0269">Exonuclease</keyword>
<dbReference type="SUPFAM" id="SSF53098">
    <property type="entry name" value="Ribonuclease H-like"/>
    <property type="match status" value="1"/>
</dbReference>
<keyword evidence="2" id="KW-0378">Hydrolase</keyword>
<dbReference type="InterPro" id="IPR047201">
    <property type="entry name" value="ERI-1_3'hExo-like"/>
</dbReference>
<sequence>MHQNEIYIFLDIEATLINGKQHIIEIGAYKWSPNKIIESFEQLVKPSKFKKLNRHIQHLTGITTEELLKAPTFEKVIKDFIAFCGGLDGEKVFVTFGEFDRKVLEEEFLRYKLNTDFLYPIVDYQQKYMIFHQLKNQPSLNSLMQSLNLEVGLQHRALADAESLLKIFIATDGTEVINNQKTDDFIILLGDINQKETVYETKITYLTGKVESKYITINEIHSVNKELLFQVREVEKQSEDDDGKPIIVQVHDILPSDDVKRFLDEIIVQLENKVLITFTGLKTSSKIARIHGSSFPKTETINLKNIFKDENKIEEFKINCHTLKNDLMIENLIGTFQNVIIEEFKKRNLLKKEVKI</sequence>
<dbReference type="InterPro" id="IPR013520">
    <property type="entry name" value="Ribonucl_H"/>
</dbReference>
<evidence type="ECO:0000256" key="2">
    <source>
        <dbReference type="ARBA" id="ARBA00022801"/>
    </source>
</evidence>
<name>A0A285UAD5_9BACL</name>
<accession>A0A285UAD5</accession>
<evidence type="ECO:0000313" key="5">
    <source>
        <dbReference type="EMBL" id="SOC37526.1"/>
    </source>
</evidence>
<evidence type="ECO:0000259" key="4">
    <source>
        <dbReference type="SMART" id="SM00479"/>
    </source>
</evidence>
<dbReference type="InterPro" id="IPR036397">
    <property type="entry name" value="RNaseH_sf"/>
</dbReference>
<dbReference type="SMART" id="SM00479">
    <property type="entry name" value="EXOIII"/>
    <property type="match status" value="1"/>
</dbReference>
<dbReference type="Pfam" id="PF00929">
    <property type="entry name" value="RNase_T"/>
    <property type="match status" value="1"/>
</dbReference>
<dbReference type="PANTHER" id="PTHR30231:SF4">
    <property type="entry name" value="PROTEIN NEN2"/>
    <property type="match status" value="1"/>
</dbReference>
<proteinExistence type="predicted"/>
<dbReference type="InterPro" id="IPR012337">
    <property type="entry name" value="RNaseH-like_sf"/>
</dbReference>
<keyword evidence="1" id="KW-0540">Nuclease</keyword>
<reference evidence="6" key="1">
    <citation type="submission" date="2017-08" db="EMBL/GenBank/DDBJ databases">
        <authorList>
            <person name="Varghese N."/>
            <person name="Submissions S."/>
        </authorList>
    </citation>
    <scope>NUCLEOTIDE SEQUENCE [LARGE SCALE GENOMIC DNA]</scope>
    <source>
        <strain evidence="6">JC23</strain>
    </source>
</reference>
<protein>
    <submittedName>
        <fullName evidence="5">Inhibitor of KinA sporulation pathway (Predicted exonuclease)</fullName>
    </submittedName>
</protein>
<dbReference type="CDD" id="cd06133">
    <property type="entry name" value="ERI-1_3'hExo_like"/>
    <property type="match status" value="1"/>
</dbReference>
<evidence type="ECO:0000313" key="6">
    <source>
        <dbReference type="Proteomes" id="UP000219252"/>
    </source>
</evidence>
<dbReference type="Gene3D" id="3.30.420.10">
    <property type="entry name" value="Ribonuclease H-like superfamily/Ribonuclease H"/>
    <property type="match status" value="1"/>
</dbReference>
<organism evidence="5 6">
    <name type="scientific">Ureibacillus acetophenoni</name>
    <dbReference type="NCBI Taxonomy" id="614649"/>
    <lineage>
        <taxon>Bacteria</taxon>
        <taxon>Bacillati</taxon>
        <taxon>Bacillota</taxon>
        <taxon>Bacilli</taxon>
        <taxon>Bacillales</taxon>
        <taxon>Caryophanaceae</taxon>
        <taxon>Ureibacillus</taxon>
    </lineage>
</organism>
<dbReference type="AlphaFoldDB" id="A0A285UAD5"/>
<dbReference type="Proteomes" id="UP000219252">
    <property type="component" value="Unassembled WGS sequence"/>
</dbReference>
<gene>
    <name evidence="5" type="ORF">SAMN05877842_103258</name>
</gene>
<evidence type="ECO:0000256" key="1">
    <source>
        <dbReference type="ARBA" id="ARBA00022722"/>
    </source>
</evidence>
<dbReference type="EMBL" id="OBQC01000003">
    <property type="protein sequence ID" value="SOC37526.1"/>
    <property type="molecule type" value="Genomic_DNA"/>
</dbReference>
<dbReference type="PANTHER" id="PTHR30231">
    <property type="entry name" value="DNA POLYMERASE III SUBUNIT EPSILON"/>
    <property type="match status" value="1"/>
</dbReference>
<dbReference type="GO" id="GO:0003676">
    <property type="term" value="F:nucleic acid binding"/>
    <property type="evidence" value="ECO:0007669"/>
    <property type="project" value="InterPro"/>
</dbReference>
<dbReference type="RefSeq" id="WP_097148888.1">
    <property type="nucleotide sequence ID" value="NZ_OBQC01000003.1"/>
</dbReference>